<dbReference type="SUPFAM" id="SSF54980">
    <property type="entry name" value="EF-G C-terminal domain-like"/>
    <property type="match status" value="1"/>
</dbReference>
<gene>
    <name evidence="3" type="ORF">RN87_00550</name>
</gene>
<dbReference type="EMBL" id="CP013331">
    <property type="protein sequence ID" value="ALQ39090.1"/>
    <property type="molecule type" value="Genomic_DNA"/>
</dbReference>
<dbReference type="GO" id="GO:0006446">
    <property type="term" value="P:regulation of translational initiation"/>
    <property type="evidence" value="ECO:0007669"/>
    <property type="project" value="TreeGrafter"/>
</dbReference>
<dbReference type="GO" id="GO:0005737">
    <property type="term" value="C:cytoplasm"/>
    <property type="evidence" value="ECO:0007669"/>
    <property type="project" value="TreeGrafter"/>
</dbReference>
<reference evidence="3 4" key="1">
    <citation type="submission" date="2015-11" db="EMBL/GenBank/DDBJ databases">
        <authorList>
            <person name="Zhang Y."/>
            <person name="Guo Z."/>
        </authorList>
    </citation>
    <scope>NUCLEOTIDE SEQUENCE [LARGE SCALE GENOMIC DNA]</scope>
    <source>
        <strain evidence="3 4">ChDC F174</strain>
    </source>
</reference>
<dbReference type="Proteomes" id="UP000063275">
    <property type="component" value="Chromosome"/>
</dbReference>
<dbReference type="OrthoDB" id="9813771at2"/>
<dbReference type="SUPFAM" id="SSF54211">
    <property type="entry name" value="Ribosomal protein S5 domain 2-like"/>
    <property type="match status" value="1"/>
</dbReference>
<evidence type="ECO:0000313" key="3">
    <source>
        <dbReference type="EMBL" id="ALQ39090.1"/>
    </source>
</evidence>
<accession>A0A0S2ZJH0</accession>
<name>A0A0S2ZJH0_9FUSO</name>
<dbReference type="PANTHER" id="PTHR16301:SF20">
    <property type="entry name" value="IMPACT FAMILY MEMBER YIGZ"/>
    <property type="match status" value="1"/>
</dbReference>
<dbReference type="AlphaFoldDB" id="A0A0S2ZJH0"/>
<evidence type="ECO:0000259" key="2">
    <source>
        <dbReference type="Pfam" id="PF01205"/>
    </source>
</evidence>
<sequence>MEKIKTVKKECKIEFEEKKSKFIGYVKPIFSKEEAEEYIRHIKNLHSDATHNCSAYKINNNGLEFFKVDDDGEPSGTAGKPMGDIINYMEVTNLVVIATRYFGGIKLGAGGLVRNYAKTAKLAITEAEIIDFIDKIDLIFEIPYERLSEVEKLLKDYEAEVVDKSFLEKIVFKVRINKDFYDNLETYSFINLLDI</sequence>
<dbReference type="PANTHER" id="PTHR16301">
    <property type="entry name" value="IMPACT-RELATED"/>
    <property type="match status" value="1"/>
</dbReference>
<dbReference type="InterPro" id="IPR035647">
    <property type="entry name" value="EFG_III/V"/>
</dbReference>
<dbReference type="RefSeq" id="WP_029493687.1">
    <property type="nucleotide sequence ID" value="NZ_ATKF01000098.1"/>
</dbReference>
<comment type="similarity">
    <text evidence="1">Belongs to the IMPACT family.</text>
</comment>
<dbReference type="Pfam" id="PF01205">
    <property type="entry name" value="Impact_N"/>
    <property type="match status" value="1"/>
</dbReference>
<dbReference type="Gene3D" id="3.30.230.30">
    <property type="entry name" value="Impact, N-terminal domain"/>
    <property type="match status" value="1"/>
</dbReference>
<feature type="domain" description="Impact N-terminal" evidence="2">
    <location>
        <begin position="18"/>
        <end position="124"/>
    </location>
</feature>
<evidence type="ECO:0000256" key="1">
    <source>
        <dbReference type="ARBA" id="ARBA00007665"/>
    </source>
</evidence>
<protein>
    <submittedName>
        <fullName evidence="3">Thymidylate synthase</fullName>
    </submittedName>
</protein>
<dbReference type="KEGG" id="fhw:RN87_00550"/>
<dbReference type="InterPro" id="IPR036956">
    <property type="entry name" value="Impact_N_sf"/>
</dbReference>
<evidence type="ECO:0000313" key="4">
    <source>
        <dbReference type="Proteomes" id="UP000063275"/>
    </source>
</evidence>
<dbReference type="InterPro" id="IPR023582">
    <property type="entry name" value="Impact"/>
</dbReference>
<proteinExistence type="inferred from homology"/>
<dbReference type="InterPro" id="IPR020568">
    <property type="entry name" value="Ribosomal_Su5_D2-typ_SF"/>
</dbReference>
<dbReference type="InterPro" id="IPR001498">
    <property type="entry name" value="Impact_N"/>
</dbReference>
<organism evidence="3">
    <name type="scientific">Fusobacterium hwasookii ChDC F174</name>
    <dbReference type="NCBI Taxonomy" id="1307442"/>
    <lineage>
        <taxon>Bacteria</taxon>
        <taxon>Fusobacteriati</taxon>
        <taxon>Fusobacteriota</taxon>
        <taxon>Fusobacteriia</taxon>
        <taxon>Fusobacteriales</taxon>
        <taxon>Fusobacteriaceae</taxon>
        <taxon>Fusobacterium</taxon>
    </lineage>
</organism>